<organism evidence="3 4">
    <name type="scientific">Paracidobacterium acidisoli</name>
    <dbReference type="NCBI Taxonomy" id="2303751"/>
    <lineage>
        <taxon>Bacteria</taxon>
        <taxon>Pseudomonadati</taxon>
        <taxon>Acidobacteriota</taxon>
        <taxon>Terriglobia</taxon>
        <taxon>Terriglobales</taxon>
        <taxon>Acidobacteriaceae</taxon>
        <taxon>Paracidobacterium</taxon>
    </lineage>
</organism>
<reference evidence="3 4" key="1">
    <citation type="submission" date="2018-08" db="EMBL/GenBank/DDBJ databases">
        <title>Acidipila sp. 4G-K13, an acidobacterium isolated from forest soil.</title>
        <authorList>
            <person name="Gao Z.-H."/>
            <person name="Qiu L.-H."/>
        </authorList>
    </citation>
    <scope>NUCLEOTIDE SEQUENCE [LARGE SCALE GENOMIC DNA]</scope>
    <source>
        <strain evidence="3 4">4G-K13</strain>
    </source>
</reference>
<dbReference type="RefSeq" id="WP_117298569.1">
    <property type="nucleotide sequence ID" value="NZ_QVQT02000002.1"/>
</dbReference>
<evidence type="ECO:0000256" key="1">
    <source>
        <dbReference type="SAM" id="MobiDB-lite"/>
    </source>
</evidence>
<sequence>MKARLMLLVPAVALFAATPLLAQHRAPSQPHAMPRANQGHLPPPPAARPAPGTRPDIEHFSGGRVNSTPHVNHNTWYGHEPANDPRFHIDHPFAHGHFDRIGPGNRFNVLRIDRNAHRFWFPGGYGFAIADWDWAIAADWCWDCGDDFVVYEDPDHPGWYLLYNVETGAYVHVQYLGM</sequence>
<protein>
    <submittedName>
        <fullName evidence="3">Uncharacterized protein</fullName>
    </submittedName>
</protein>
<feature type="region of interest" description="Disordered" evidence="1">
    <location>
        <begin position="25"/>
        <end position="65"/>
    </location>
</feature>
<feature type="chain" id="PRO_5016821073" evidence="2">
    <location>
        <begin position="23"/>
        <end position="178"/>
    </location>
</feature>
<evidence type="ECO:0000313" key="3">
    <source>
        <dbReference type="EMBL" id="RFU17820.1"/>
    </source>
</evidence>
<keyword evidence="4" id="KW-1185">Reference proteome</keyword>
<evidence type="ECO:0000256" key="2">
    <source>
        <dbReference type="SAM" id="SignalP"/>
    </source>
</evidence>
<proteinExistence type="predicted"/>
<accession>A0A372IS84</accession>
<comment type="caution">
    <text evidence="3">The sequence shown here is derived from an EMBL/GenBank/DDBJ whole genome shotgun (WGS) entry which is preliminary data.</text>
</comment>
<feature type="signal peptide" evidence="2">
    <location>
        <begin position="1"/>
        <end position="22"/>
    </location>
</feature>
<evidence type="ECO:0000313" key="4">
    <source>
        <dbReference type="Proteomes" id="UP000264702"/>
    </source>
</evidence>
<dbReference type="AlphaFoldDB" id="A0A372IS84"/>
<dbReference type="Proteomes" id="UP000264702">
    <property type="component" value="Unassembled WGS sequence"/>
</dbReference>
<keyword evidence="2" id="KW-0732">Signal</keyword>
<dbReference type="EMBL" id="QVQT01000002">
    <property type="protein sequence ID" value="RFU17820.1"/>
    <property type="molecule type" value="Genomic_DNA"/>
</dbReference>
<gene>
    <name evidence="3" type="ORF">D0Y96_06845</name>
</gene>
<name>A0A372IS84_9BACT</name>
<dbReference type="OrthoDB" id="120692at2"/>